<evidence type="ECO:0000313" key="1">
    <source>
        <dbReference type="EMBL" id="EMJ5133338.1"/>
    </source>
</evidence>
<dbReference type="AlphaFoldDB" id="A0AAI9GDK6"/>
<sequence>MKNDFSVDFFSDSRYEELTAEISYKGQILCLINKDKGPNEVEIEFFNDSRLLVEEVEMKFPLDAFISILNETKLELLS</sequence>
<reference evidence="1" key="1">
    <citation type="submission" date="2024-02" db="EMBL/GenBank/DDBJ databases">
        <authorList>
            <consortium name="Clinical and Environmental Microbiology Branch: Whole genome sequencing antimicrobial resistance pathogens in the healthcare setting"/>
        </authorList>
    </citation>
    <scope>NUCLEOTIDE SEQUENCE</scope>
    <source>
        <strain evidence="1">2021GO-0154</strain>
    </source>
</reference>
<proteinExistence type="predicted"/>
<dbReference type="EMBL" id="ABMABF030000003">
    <property type="protein sequence ID" value="EMJ5133338.1"/>
    <property type="molecule type" value="Genomic_DNA"/>
</dbReference>
<accession>A0AAI9GDK6</accession>
<gene>
    <name evidence="1" type="ORF">RG298_001020</name>
</gene>
<name>A0AAI9GDK6_PROST</name>
<protein>
    <submittedName>
        <fullName evidence="1">Uncharacterized protein</fullName>
    </submittedName>
</protein>
<organism evidence="1">
    <name type="scientific">Providencia stuartii</name>
    <dbReference type="NCBI Taxonomy" id="588"/>
    <lineage>
        <taxon>Bacteria</taxon>
        <taxon>Pseudomonadati</taxon>
        <taxon>Pseudomonadota</taxon>
        <taxon>Gammaproteobacteria</taxon>
        <taxon>Enterobacterales</taxon>
        <taxon>Morganellaceae</taxon>
        <taxon>Providencia</taxon>
    </lineage>
</organism>
<comment type="caution">
    <text evidence="1">The sequence shown here is derived from an EMBL/GenBank/DDBJ whole genome shotgun (WGS) entry which is preliminary data.</text>
</comment>